<evidence type="ECO:0000256" key="4">
    <source>
        <dbReference type="ARBA" id="ARBA00047304"/>
    </source>
</evidence>
<comment type="catalytic activity">
    <reaction evidence="4">
        <text>NAD(+) + H2O = ADP-D-ribose + nicotinamide + H(+)</text>
        <dbReference type="Rhea" id="RHEA:16301"/>
        <dbReference type="ChEBI" id="CHEBI:15377"/>
        <dbReference type="ChEBI" id="CHEBI:15378"/>
        <dbReference type="ChEBI" id="CHEBI:17154"/>
        <dbReference type="ChEBI" id="CHEBI:57540"/>
        <dbReference type="ChEBI" id="CHEBI:57967"/>
        <dbReference type="EC" id="3.2.2.6"/>
    </reaction>
    <physiologicalReaction direction="left-to-right" evidence="4">
        <dbReference type="Rhea" id="RHEA:16302"/>
    </physiologicalReaction>
</comment>
<reference evidence="7" key="1">
    <citation type="submission" date="2020-10" db="EMBL/GenBank/DDBJ databases">
        <title>Genomic Encyclopedia of Type Strains, Phase IV (KMG-IV): sequencing the most valuable type-strain genomes for metagenomic binning, comparative biology and taxonomic classification.</title>
        <authorList>
            <person name="Goeker M."/>
        </authorList>
    </citation>
    <scope>NUCLEOTIDE SEQUENCE</scope>
    <source>
        <strain evidence="7">DSM 13886</strain>
    </source>
</reference>
<dbReference type="Gene3D" id="3.40.50.10140">
    <property type="entry name" value="Toll/interleukin-1 receptor homology (TIR) domain"/>
    <property type="match status" value="1"/>
</dbReference>
<dbReference type="GO" id="GO:0061809">
    <property type="term" value="F:NAD+ nucleosidase activity, cyclic ADP-ribose generating"/>
    <property type="evidence" value="ECO:0007669"/>
    <property type="project" value="UniProtKB-EC"/>
</dbReference>
<keyword evidence="5" id="KW-0175">Coiled coil</keyword>
<dbReference type="Proteomes" id="UP000658225">
    <property type="component" value="Unassembled WGS sequence"/>
</dbReference>
<feature type="coiled-coil region" evidence="5">
    <location>
        <begin position="24"/>
        <end position="124"/>
    </location>
</feature>
<dbReference type="EMBL" id="JADBEL010000015">
    <property type="protein sequence ID" value="MBE1555662.1"/>
    <property type="molecule type" value="Genomic_DNA"/>
</dbReference>
<evidence type="ECO:0000256" key="2">
    <source>
        <dbReference type="ARBA" id="ARBA00022801"/>
    </source>
</evidence>
<keyword evidence="3" id="KW-0520">NAD</keyword>
<dbReference type="PROSITE" id="PS50104">
    <property type="entry name" value="TIR"/>
    <property type="match status" value="1"/>
</dbReference>
<evidence type="ECO:0000313" key="7">
    <source>
        <dbReference type="EMBL" id="MBE1555662.1"/>
    </source>
</evidence>
<dbReference type="RefSeq" id="WP_192599354.1">
    <property type="nucleotide sequence ID" value="NZ_JADBEL010000015.1"/>
</dbReference>
<evidence type="ECO:0000259" key="6">
    <source>
        <dbReference type="PROSITE" id="PS50104"/>
    </source>
</evidence>
<evidence type="ECO:0000256" key="1">
    <source>
        <dbReference type="ARBA" id="ARBA00011982"/>
    </source>
</evidence>
<proteinExistence type="predicted"/>
<keyword evidence="8" id="KW-1185">Reference proteome</keyword>
<sequence>MSISMLLSQIKSLETGITSINKKIDAQKLKEAKAIEKIAKAQKKSMGAKTISTISSAQREYQSASKELTSAQAEQVKLSKQLVDKSKGLTNKQSDLMKAQAKEREQHQKAMETLQQKALATQKSQIQEIIKVDTDNTFLDKKYDVFISHASEDKDDFVEPLARALQEAGIDTWYDSDQIGWGQSIRQSIDKGLINSRFCLIVLSQSFLKKYWTNYELNGIFQKDATTDGSVILPIWHNVTRDEIQKLNLTLTDMLAMNTAIHSTEDIVRSLKELVDALK</sequence>
<dbReference type="AlphaFoldDB" id="A0A927RFM5"/>
<organism evidence="7 8">
    <name type="scientific">Sporosarcina limicola</name>
    <dbReference type="NCBI Taxonomy" id="34101"/>
    <lineage>
        <taxon>Bacteria</taxon>
        <taxon>Bacillati</taxon>
        <taxon>Bacillota</taxon>
        <taxon>Bacilli</taxon>
        <taxon>Bacillales</taxon>
        <taxon>Caryophanaceae</taxon>
        <taxon>Sporosarcina</taxon>
    </lineage>
</organism>
<dbReference type="SMART" id="SM00255">
    <property type="entry name" value="TIR"/>
    <property type="match status" value="1"/>
</dbReference>
<keyword evidence="2" id="KW-0378">Hydrolase</keyword>
<protein>
    <recommendedName>
        <fullName evidence="1">ADP-ribosyl cyclase/cyclic ADP-ribose hydrolase</fullName>
        <ecNumber evidence="1">3.2.2.6</ecNumber>
    </recommendedName>
</protein>
<dbReference type="InterPro" id="IPR035897">
    <property type="entry name" value="Toll_tir_struct_dom_sf"/>
</dbReference>
<dbReference type="SUPFAM" id="SSF52200">
    <property type="entry name" value="Toll/Interleukin receptor TIR domain"/>
    <property type="match status" value="1"/>
</dbReference>
<dbReference type="Pfam" id="PF13676">
    <property type="entry name" value="TIR_2"/>
    <property type="match status" value="1"/>
</dbReference>
<accession>A0A927RFM5</accession>
<name>A0A927RFM5_9BACL</name>
<gene>
    <name evidence="7" type="ORF">H4683_002782</name>
</gene>
<dbReference type="GO" id="GO:0007165">
    <property type="term" value="P:signal transduction"/>
    <property type="evidence" value="ECO:0007669"/>
    <property type="project" value="InterPro"/>
</dbReference>
<dbReference type="PANTHER" id="PTHR32009">
    <property type="entry name" value="TMV RESISTANCE PROTEIN N-LIKE"/>
    <property type="match status" value="1"/>
</dbReference>
<feature type="domain" description="TIR" evidence="6">
    <location>
        <begin position="141"/>
        <end position="278"/>
    </location>
</feature>
<evidence type="ECO:0000256" key="3">
    <source>
        <dbReference type="ARBA" id="ARBA00023027"/>
    </source>
</evidence>
<evidence type="ECO:0000313" key="8">
    <source>
        <dbReference type="Proteomes" id="UP000658225"/>
    </source>
</evidence>
<dbReference type="PANTHER" id="PTHR32009:SF39">
    <property type="entry name" value="TIR DOMAIN-CONTAINING PROTEIN"/>
    <property type="match status" value="1"/>
</dbReference>
<evidence type="ECO:0000256" key="5">
    <source>
        <dbReference type="SAM" id="Coils"/>
    </source>
</evidence>
<comment type="caution">
    <text evidence="7">The sequence shown here is derived from an EMBL/GenBank/DDBJ whole genome shotgun (WGS) entry which is preliminary data.</text>
</comment>
<dbReference type="EC" id="3.2.2.6" evidence="1"/>
<dbReference type="InterPro" id="IPR000157">
    <property type="entry name" value="TIR_dom"/>
</dbReference>